<reference evidence="1 2" key="1">
    <citation type="submission" date="2016-03" db="EMBL/GenBank/DDBJ databases">
        <title>Comparative genomics of human isolates of Fusobacterium necrophorum.</title>
        <authorList>
            <person name="Jensen A."/>
            <person name="Bank S."/>
            <person name="Andersen P.S."/>
            <person name="Kristensen L.H."/>
            <person name="Prag J."/>
        </authorList>
    </citation>
    <scope>NUCLEOTIDE SEQUENCE [LARGE SCALE GENOMIC DNA]</scope>
    <source>
        <strain evidence="1 2">LS_1264</strain>
    </source>
</reference>
<dbReference type="EMBL" id="LVEA01000001">
    <property type="protein sequence ID" value="KYL05603.1"/>
    <property type="molecule type" value="Genomic_DNA"/>
</dbReference>
<dbReference type="AlphaFoldDB" id="A0A162JDX8"/>
<evidence type="ECO:0000313" key="2">
    <source>
        <dbReference type="Proteomes" id="UP000075816"/>
    </source>
</evidence>
<proteinExistence type="predicted"/>
<organism evidence="1 2">
    <name type="scientific">Fusobacterium necrophorum subsp. funduliforme</name>
    <dbReference type="NCBI Taxonomy" id="143387"/>
    <lineage>
        <taxon>Bacteria</taxon>
        <taxon>Fusobacteriati</taxon>
        <taxon>Fusobacteriota</taxon>
        <taxon>Fusobacteriia</taxon>
        <taxon>Fusobacteriales</taxon>
        <taxon>Fusobacteriaceae</taxon>
        <taxon>Fusobacterium</taxon>
    </lineage>
</organism>
<name>A0A162JDX8_9FUSO</name>
<dbReference type="Proteomes" id="UP000075816">
    <property type="component" value="Unassembled WGS sequence"/>
</dbReference>
<evidence type="ECO:0000313" key="1">
    <source>
        <dbReference type="EMBL" id="KYL05603.1"/>
    </source>
</evidence>
<comment type="caution">
    <text evidence="1">The sequence shown here is derived from an EMBL/GenBank/DDBJ whole genome shotgun (WGS) entry which is preliminary data.</text>
</comment>
<sequence>MRLLTERYGNEIKVLTSVVIYVMLRMKNTGKENKNRFPCFLQKNRGGGHIMLKLKGKNYFLGMLFRKKIAEKITIQQEEI</sequence>
<accession>A0A162JDX8</accession>
<gene>
    <name evidence="1" type="ORF">A2J07_02395</name>
</gene>
<protein>
    <submittedName>
        <fullName evidence="1">Uncharacterized protein</fullName>
    </submittedName>
</protein>